<accession>Q0UIP4</accession>
<proteinExistence type="predicted"/>
<feature type="region of interest" description="Disordered" evidence="1">
    <location>
        <begin position="227"/>
        <end position="246"/>
    </location>
</feature>
<dbReference type="RefSeq" id="XP_001798686.1">
    <property type="nucleotide sequence ID" value="XM_001798634.1"/>
</dbReference>
<feature type="compositionally biased region" description="Acidic residues" evidence="1">
    <location>
        <begin position="229"/>
        <end position="246"/>
    </location>
</feature>
<reference evidence="3" key="1">
    <citation type="journal article" date="2007" name="Plant Cell">
        <title>Dothideomycete-plant interactions illuminated by genome sequencing and EST analysis of the wheat pathogen Stagonospora nodorum.</title>
        <authorList>
            <person name="Hane J.K."/>
            <person name="Lowe R.G."/>
            <person name="Solomon P.S."/>
            <person name="Tan K.C."/>
            <person name="Schoch C.L."/>
            <person name="Spatafora J.W."/>
            <person name="Crous P.W."/>
            <person name="Kodira C."/>
            <person name="Birren B.W."/>
            <person name="Galagan J.E."/>
            <person name="Torriani S.F."/>
            <person name="McDonald B.A."/>
            <person name="Oliver R.P."/>
        </authorList>
    </citation>
    <scope>NUCLEOTIDE SEQUENCE [LARGE SCALE GENOMIC DNA]</scope>
    <source>
        <strain evidence="3">SN15 / ATCC MYA-4574 / FGSC 10173</strain>
    </source>
</reference>
<name>Q0UIP4_PHANO</name>
<sequence length="246" mass="28374">MSLDQLLRSSRLNQRAPAPVSDAIDGDIGDSKEYVQLVVGPTSEVRRLPMNAVWDRPYFQDSRTGINYFRQNEDGIWELHHPQLASITIDDFRFVGEYMEVERFGIRVPDTFEENKEAIAQCVAAWEAAEKLGMDDMLDHIANKVKYLEWDNEDMLIMATFVYRSRDVTLPGHTTIRDWAAKALAQHFWTYIKDANIGSLFRKLLRSLPELERDLFMRRATSLGTGVEMLEDQESDEDELAGDEHL</sequence>
<dbReference type="HOGENOM" id="CLU_1129423_0_0_1"/>
<dbReference type="EMBL" id="CH445336">
    <property type="protein sequence ID" value="EAT84646.2"/>
    <property type="molecule type" value="Genomic_DNA"/>
</dbReference>
<evidence type="ECO:0000313" key="2">
    <source>
        <dbReference type="EMBL" id="EAT84646.2"/>
    </source>
</evidence>
<evidence type="ECO:0000313" key="3">
    <source>
        <dbReference type="Proteomes" id="UP000001055"/>
    </source>
</evidence>
<dbReference type="GeneID" id="5975584"/>
<evidence type="ECO:0000256" key="1">
    <source>
        <dbReference type="SAM" id="MobiDB-lite"/>
    </source>
</evidence>
<dbReference type="eggNOG" id="ENOG502RACY">
    <property type="taxonomic scope" value="Eukaryota"/>
</dbReference>
<organism evidence="2 3">
    <name type="scientific">Phaeosphaeria nodorum (strain SN15 / ATCC MYA-4574 / FGSC 10173)</name>
    <name type="common">Glume blotch fungus</name>
    <name type="synonym">Parastagonospora nodorum</name>
    <dbReference type="NCBI Taxonomy" id="321614"/>
    <lineage>
        <taxon>Eukaryota</taxon>
        <taxon>Fungi</taxon>
        <taxon>Dikarya</taxon>
        <taxon>Ascomycota</taxon>
        <taxon>Pezizomycotina</taxon>
        <taxon>Dothideomycetes</taxon>
        <taxon>Pleosporomycetidae</taxon>
        <taxon>Pleosporales</taxon>
        <taxon>Pleosporineae</taxon>
        <taxon>Phaeosphaeriaceae</taxon>
        <taxon>Parastagonospora</taxon>
    </lineage>
</organism>
<dbReference type="Proteomes" id="UP000001055">
    <property type="component" value="Unassembled WGS sequence"/>
</dbReference>
<dbReference type="InParanoid" id="Q0UIP4"/>
<gene>
    <name evidence="2" type="ORF">SNOG_08370</name>
</gene>
<dbReference type="AlphaFoldDB" id="Q0UIP4"/>
<protein>
    <submittedName>
        <fullName evidence="2">Uncharacterized protein</fullName>
    </submittedName>
</protein>
<dbReference type="KEGG" id="pno:SNOG_08370"/>
<dbReference type="VEuPathDB" id="FungiDB:JI435_083700"/>